<dbReference type="Proteomes" id="UP000178198">
    <property type="component" value="Chromosome"/>
</dbReference>
<dbReference type="RefSeq" id="WP_071183667.1">
    <property type="nucleotide sequence ID" value="NZ_CP017774.1"/>
</dbReference>
<keyword evidence="3" id="KW-1185">Reference proteome</keyword>
<feature type="domain" description="Outer membrane protein beta-barrel" evidence="1">
    <location>
        <begin position="17"/>
        <end position="175"/>
    </location>
</feature>
<dbReference type="EMBL" id="CP017774">
    <property type="protein sequence ID" value="AOZ98399.1"/>
    <property type="molecule type" value="Genomic_DNA"/>
</dbReference>
<dbReference type="KEGG" id="fcm:BIW12_02540"/>
<dbReference type="InterPro" id="IPR011250">
    <property type="entry name" value="OMP/PagP_B-barrel"/>
</dbReference>
<proteinExistence type="predicted"/>
<dbReference type="SUPFAM" id="SSF56925">
    <property type="entry name" value="OMPA-like"/>
    <property type="match status" value="1"/>
</dbReference>
<dbReference type="AlphaFoldDB" id="A0A1D9P781"/>
<name>A0A1D9P781_9FLAO</name>
<evidence type="ECO:0000259" key="1">
    <source>
        <dbReference type="Pfam" id="PF13568"/>
    </source>
</evidence>
<sequence length="202" mass="22614">MKHFFICVIFVLSLKGFSQDFNYGLLIGGNFYDIEIDGPISGGAANSDINLGLFGEYIMNENFGLKLYGIYNTTNEVASYDIPNIGRAFNGVRLKTLQAHLLTKFDVNKEYNKGFYLTGGFRLTSILDKNARDDQELLDDFYKKSNVGVLLGLGINFSKSLSIEVLADRNLTNTLDSENNTAKNYGFYLNLLFDISNLTSKN</sequence>
<protein>
    <recommendedName>
        <fullName evidence="1">Outer membrane protein beta-barrel domain-containing protein</fullName>
    </recommendedName>
</protein>
<evidence type="ECO:0000313" key="2">
    <source>
        <dbReference type="EMBL" id="AOZ98399.1"/>
    </source>
</evidence>
<dbReference type="OrthoDB" id="947434at2"/>
<organism evidence="2 3">
    <name type="scientific">Flavobacterium commune</name>
    <dbReference type="NCBI Taxonomy" id="1306519"/>
    <lineage>
        <taxon>Bacteria</taxon>
        <taxon>Pseudomonadati</taxon>
        <taxon>Bacteroidota</taxon>
        <taxon>Flavobacteriia</taxon>
        <taxon>Flavobacteriales</taxon>
        <taxon>Flavobacteriaceae</taxon>
        <taxon>Flavobacterium</taxon>
    </lineage>
</organism>
<accession>A0A1D9P781</accession>
<reference evidence="2 3" key="1">
    <citation type="submission" date="2016-10" db="EMBL/GenBank/DDBJ databases">
        <title>Complete Genome Sequence of Flavobacterium sp. PK15.</title>
        <authorList>
            <person name="Ekwe A."/>
            <person name="Kim S.B."/>
        </authorList>
    </citation>
    <scope>NUCLEOTIDE SEQUENCE [LARGE SCALE GENOMIC DNA]</scope>
    <source>
        <strain evidence="2 3">PK15</strain>
    </source>
</reference>
<evidence type="ECO:0000313" key="3">
    <source>
        <dbReference type="Proteomes" id="UP000178198"/>
    </source>
</evidence>
<dbReference type="Pfam" id="PF13568">
    <property type="entry name" value="OMP_b-brl_2"/>
    <property type="match status" value="1"/>
</dbReference>
<gene>
    <name evidence="2" type="ORF">BIW12_02540</name>
</gene>
<dbReference type="InterPro" id="IPR025665">
    <property type="entry name" value="Beta-barrel_OMP_2"/>
</dbReference>